<dbReference type="InParanoid" id="D9QHA3"/>
<dbReference type="Pfam" id="PF00012">
    <property type="entry name" value="HSP70"/>
    <property type="match status" value="2"/>
</dbReference>
<dbReference type="InterPro" id="IPR042054">
    <property type="entry name" value="YegD-like"/>
</dbReference>
<dbReference type="SUPFAM" id="SSF53067">
    <property type="entry name" value="Actin-like ATPase domain"/>
    <property type="match status" value="2"/>
</dbReference>
<dbReference type="FunCoup" id="D9QHA3">
    <property type="interactions" value="11"/>
</dbReference>
<keyword evidence="3" id="KW-0346">Stress response</keyword>
<dbReference type="KEGG" id="bsb:Bresu_1758"/>
<gene>
    <name evidence="3" type="ordered locus">Bresu_1758</name>
</gene>
<dbReference type="HOGENOM" id="CLU_033976_2_0_5"/>
<dbReference type="OrthoDB" id="9807934at2"/>
<dbReference type="RefSeq" id="WP_013269171.1">
    <property type="nucleotide sequence ID" value="NC_014375.1"/>
</dbReference>
<evidence type="ECO:0000256" key="2">
    <source>
        <dbReference type="ARBA" id="ARBA00022840"/>
    </source>
</evidence>
<accession>D9QHA3</accession>
<keyword evidence="2" id="KW-0067">ATP-binding</keyword>
<dbReference type="AlphaFoldDB" id="D9QHA3"/>
<keyword evidence="1" id="KW-0547">Nucleotide-binding</keyword>
<organism evidence="3 4">
    <name type="scientific">Brevundimonas subvibrioides (strain ATCC 15264 / DSM 4735 / LMG 14903 / NBRC 16000 / CB 81)</name>
    <name type="common">Caulobacter subvibrioides</name>
    <dbReference type="NCBI Taxonomy" id="633149"/>
    <lineage>
        <taxon>Bacteria</taxon>
        <taxon>Pseudomonadati</taxon>
        <taxon>Pseudomonadota</taxon>
        <taxon>Alphaproteobacteria</taxon>
        <taxon>Caulobacterales</taxon>
        <taxon>Caulobacteraceae</taxon>
        <taxon>Brevundimonas</taxon>
    </lineage>
</organism>
<dbReference type="CDD" id="cd10231">
    <property type="entry name" value="ASKHA_NBD_HSP70_YegD-like"/>
    <property type="match status" value="1"/>
</dbReference>
<dbReference type="STRING" id="633149.Bresu_1758"/>
<dbReference type="PANTHER" id="PTHR42749:SF1">
    <property type="entry name" value="CELL SHAPE-DETERMINING PROTEIN MREB"/>
    <property type="match status" value="1"/>
</dbReference>
<dbReference type="InterPro" id="IPR013126">
    <property type="entry name" value="Hsp_70_fam"/>
</dbReference>
<dbReference type="InterPro" id="IPR043129">
    <property type="entry name" value="ATPase_NBD"/>
</dbReference>
<evidence type="ECO:0000256" key="1">
    <source>
        <dbReference type="ARBA" id="ARBA00022741"/>
    </source>
</evidence>
<protein>
    <submittedName>
        <fullName evidence="3">Heat shock protein 70</fullName>
    </submittedName>
</protein>
<dbReference type="eggNOG" id="COG0443">
    <property type="taxonomic scope" value="Bacteria"/>
</dbReference>
<evidence type="ECO:0000313" key="3">
    <source>
        <dbReference type="EMBL" id="ADL01069.1"/>
    </source>
</evidence>
<name>D9QHA3_BRESC</name>
<dbReference type="EMBL" id="CP002102">
    <property type="protein sequence ID" value="ADL01069.1"/>
    <property type="molecule type" value="Genomic_DNA"/>
</dbReference>
<sequence length="441" mass="48372">MTPTPALTIGIDFGTTNTVVAVTRSDGDVEVLRFSAPDGDLTAFRSTLGFQLLEERGRPPERIVEAGPWAIDAYVEDPLETRFIQSFKTFAASSAFTETVIDNRRYGFEDLLSAFLLRLRHHGGAAMGALPAQVIVGRPVTFAGGSDERLALERYETAFSRLGFTDIRYAYEPVGAAFFFARQLRSAATVLVADFGGGTSDFSIVRFEPGPDGLRSTALARSGVGVAGDAFDYRIIDRLVSPELGKGSEYRSFEKVLPIPQRYFAAFARWDQLALLRASRDMKDIRDIARNALEPEKLARLIEVLDDNHGYALYQSISRLKMDLSDAAAATFEFAAGSIHIQAEVARSDFEEWISPELAAIEKAVDEAIERSGLQAGEVDRIFLTGGTSFVPAVRHIFHRRFDPARIETGGEFESIASGLALIGLEADLDLWTQRRGPAGL</sequence>
<dbReference type="PANTHER" id="PTHR42749">
    <property type="entry name" value="CELL SHAPE-DETERMINING PROTEIN MREB"/>
    <property type="match status" value="1"/>
</dbReference>
<reference evidence="4" key="1">
    <citation type="journal article" date="2011" name="J. Bacteriol.">
        <title>Genome sequences of eight morphologically diverse alphaproteobacteria.</title>
        <authorList>
            <consortium name="US DOE Joint Genome Institute"/>
            <person name="Brown P.J."/>
            <person name="Kysela D.T."/>
            <person name="Buechlein A."/>
            <person name="Hemmerich C."/>
            <person name="Brun Y.V."/>
        </authorList>
    </citation>
    <scope>NUCLEOTIDE SEQUENCE [LARGE SCALE GENOMIC DNA]</scope>
    <source>
        <strain evidence="4">ATCC 15264 / DSM 4735 / LMG 14903 / NBRC 16000 / CB 81</strain>
    </source>
</reference>
<dbReference type="GO" id="GO:0140662">
    <property type="term" value="F:ATP-dependent protein folding chaperone"/>
    <property type="evidence" value="ECO:0007669"/>
    <property type="project" value="InterPro"/>
</dbReference>
<evidence type="ECO:0000313" key="4">
    <source>
        <dbReference type="Proteomes" id="UP000002696"/>
    </source>
</evidence>
<dbReference type="Gene3D" id="3.30.420.40">
    <property type="match status" value="2"/>
</dbReference>
<keyword evidence="4" id="KW-1185">Reference proteome</keyword>
<dbReference type="BioCyc" id="BSUB633149:G1GM8-1752-MONOMER"/>
<dbReference type="GO" id="GO:0005524">
    <property type="term" value="F:ATP binding"/>
    <property type="evidence" value="ECO:0007669"/>
    <property type="project" value="UniProtKB-KW"/>
</dbReference>
<dbReference type="Gene3D" id="3.90.640.10">
    <property type="entry name" value="Actin, Chain A, domain 4"/>
    <property type="match status" value="1"/>
</dbReference>
<dbReference type="Proteomes" id="UP000002696">
    <property type="component" value="Chromosome"/>
</dbReference>
<proteinExistence type="predicted"/>